<proteinExistence type="predicted"/>
<name>A0A0F9KPW0_9ZZZZ</name>
<reference evidence="2" key="1">
    <citation type="journal article" date="2015" name="Nature">
        <title>Complex archaea that bridge the gap between prokaryotes and eukaryotes.</title>
        <authorList>
            <person name="Spang A."/>
            <person name="Saw J.H."/>
            <person name="Jorgensen S.L."/>
            <person name="Zaremba-Niedzwiedzka K."/>
            <person name="Martijn J."/>
            <person name="Lind A.E."/>
            <person name="van Eijk R."/>
            <person name="Schleper C."/>
            <person name="Guy L."/>
            <person name="Ettema T.J."/>
        </authorList>
    </citation>
    <scope>NUCLEOTIDE SEQUENCE</scope>
</reference>
<dbReference type="AlphaFoldDB" id="A0A0F9KPW0"/>
<comment type="caution">
    <text evidence="2">The sequence shown here is derived from an EMBL/GenBank/DDBJ whole genome shotgun (WGS) entry which is preliminary data.</text>
</comment>
<evidence type="ECO:0000256" key="1">
    <source>
        <dbReference type="SAM" id="MobiDB-lite"/>
    </source>
</evidence>
<sequence length="67" mass="7429">MTGGNRPKIQVPIEPDPTPMPIPGREIDEAKKKVRKRAGRGRQQNILAGRMMAQRGNTNILNTRLGP</sequence>
<accession>A0A0F9KPW0</accession>
<gene>
    <name evidence="2" type="ORF">LCGC14_1301250</name>
</gene>
<evidence type="ECO:0000313" key="2">
    <source>
        <dbReference type="EMBL" id="KKM84244.1"/>
    </source>
</evidence>
<feature type="region of interest" description="Disordered" evidence="1">
    <location>
        <begin position="1"/>
        <end position="24"/>
    </location>
</feature>
<protein>
    <submittedName>
        <fullName evidence="2">Uncharacterized protein</fullName>
    </submittedName>
</protein>
<organism evidence="2">
    <name type="scientific">marine sediment metagenome</name>
    <dbReference type="NCBI Taxonomy" id="412755"/>
    <lineage>
        <taxon>unclassified sequences</taxon>
        <taxon>metagenomes</taxon>
        <taxon>ecological metagenomes</taxon>
    </lineage>
</organism>
<dbReference type="EMBL" id="LAZR01007597">
    <property type="protein sequence ID" value="KKM84244.1"/>
    <property type="molecule type" value="Genomic_DNA"/>
</dbReference>